<feature type="transmembrane region" description="Helical" evidence="1">
    <location>
        <begin position="46"/>
        <end position="67"/>
    </location>
</feature>
<dbReference type="EMBL" id="ACDE02000018">
    <property type="protein sequence ID" value="EEO40657.1"/>
    <property type="molecule type" value="Genomic_DNA"/>
</dbReference>
<keyword evidence="1" id="KW-0812">Transmembrane</keyword>
<keyword evidence="1" id="KW-0472">Membrane</keyword>
<dbReference type="Proteomes" id="UP000004925">
    <property type="component" value="Unassembled WGS sequence"/>
</dbReference>
<dbReference type="AlphaFoldDB" id="A0A0M1VVM3"/>
<organism evidence="2 3">
    <name type="scientific">Fusobacterium vincentii 4_1_13</name>
    <dbReference type="NCBI Taxonomy" id="469606"/>
    <lineage>
        <taxon>Bacteria</taxon>
        <taxon>Fusobacteriati</taxon>
        <taxon>Fusobacteriota</taxon>
        <taxon>Fusobacteriia</taxon>
        <taxon>Fusobacteriales</taxon>
        <taxon>Fusobacteriaceae</taxon>
        <taxon>Fusobacterium</taxon>
    </lineage>
</organism>
<dbReference type="HOGENOM" id="CLU_115343_0_0_0"/>
<name>A0A0M1VVM3_FUSVC</name>
<dbReference type="eggNOG" id="ENOG5032WB5">
    <property type="taxonomic scope" value="Bacteria"/>
</dbReference>
<feature type="transmembrane region" description="Helical" evidence="1">
    <location>
        <begin position="135"/>
        <end position="156"/>
    </location>
</feature>
<evidence type="ECO:0000313" key="3">
    <source>
        <dbReference type="Proteomes" id="UP000004925"/>
    </source>
</evidence>
<protein>
    <submittedName>
        <fullName evidence="2">Uncharacterized protein</fullName>
    </submittedName>
</protein>
<feature type="transmembrane region" description="Helical" evidence="1">
    <location>
        <begin position="104"/>
        <end position="123"/>
    </location>
</feature>
<reference evidence="2 3" key="1">
    <citation type="submission" date="2011-10" db="EMBL/GenBank/DDBJ databases">
        <title>The Genome Sequence of Fusobacterium sp. 4_1_13.</title>
        <authorList>
            <consortium name="The Broad Institute Genome Sequencing Platform"/>
            <person name="Earl A."/>
            <person name="Ward D."/>
            <person name="Feldgarden M."/>
            <person name="Gevers D."/>
            <person name="Strauss J."/>
            <person name="Ambrose C."/>
            <person name="Allen-Vercoe E."/>
            <person name="Young S.K."/>
            <person name="Zeng Q."/>
            <person name="Gargeya S."/>
            <person name="Fitzgerald M."/>
            <person name="Haas B."/>
            <person name="Abouelleil A."/>
            <person name="Alvarado L."/>
            <person name="Arachchi H.M."/>
            <person name="Berlin A."/>
            <person name="Brown A."/>
            <person name="Chapman S.B."/>
            <person name="Chen Z."/>
            <person name="Dunbar C."/>
            <person name="Freedman E."/>
            <person name="Gearin G."/>
            <person name="Goldberg J."/>
            <person name="Griggs A."/>
            <person name="Gujja S."/>
            <person name="Heiman D."/>
            <person name="Howarth C."/>
            <person name="Larson L."/>
            <person name="Lui A."/>
            <person name="MacDonald P.J."/>
            <person name="Montmayeur A."/>
            <person name="Murphy C."/>
            <person name="Neiman D."/>
            <person name="Pearson M."/>
            <person name="Priest M."/>
            <person name="Roberts A."/>
            <person name="Saif S."/>
            <person name="Shea T."/>
            <person name="Shenoy N."/>
            <person name="Sisk P."/>
            <person name="Stolte C."/>
            <person name="Sykes S."/>
            <person name="Wortman J."/>
            <person name="Nusbaum C."/>
            <person name="Birren B."/>
        </authorList>
    </citation>
    <scope>NUCLEOTIDE SEQUENCE [LARGE SCALE GENOMIC DNA]</scope>
    <source>
        <strain evidence="2 3">4_1_13</strain>
    </source>
</reference>
<evidence type="ECO:0000313" key="2">
    <source>
        <dbReference type="EMBL" id="EEO40657.1"/>
    </source>
</evidence>
<accession>A0A0M1VVM3</accession>
<gene>
    <name evidence="2" type="ORF">FSCG_01370</name>
</gene>
<proteinExistence type="predicted"/>
<dbReference type="RefSeq" id="WP_008803250.1">
    <property type="nucleotide sequence ID" value="NZ_KQ235737.1"/>
</dbReference>
<sequence>MEYILNLLLPFELFNNLFPGVIFIYFLKQYNYFPFNANTEVYESLFIAYFAGLLINRMASLFLEPILKALHFFDLFKISNYPEFLQGRKSDDRIKIPIQINNMYRAYLLIFLLLLFLIMLKITSIKDFYFYKKEITSLLFLIYIFDHSYIKQTCFIKKRLKQFENKNVPNDKQDKEIKTS</sequence>
<evidence type="ECO:0000256" key="1">
    <source>
        <dbReference type="SAM" id="Phobius"/>
    </source>
</evidence>
<feature type="transmembrane region" description="Helical" evidence="1">
    <location>
        <begin position="7"/>
        <end position="26"/>
    </location>
</feature>
<keyword evidence="1" id="KW-1133">Transmembrane helix</keyword>
<comment type="caution">
    <text evidence="2">The sequence shown here is derived from an EMBL/GenBank/DDBJ whole genome shotgun (WGS) entry which is preliminary data.</text>
</comment>